<dbReference type="PANTHER" id="PTHR22872">
    <property type="entry name" value="BTK-BINDING PROTEIN-RELATED"/>
    <property type="match status" value="1"/>
</dbReference>
<keyword evidence="1" id="KW-0677">Repeat</keyword>
<gene>
    <name evidence="3" type="ORF">RN001_007048</name>
</gene>
<dbReference type="PROSITE" id="PS50012">
    <property type="entry name" value="RCC1_3"/>
    <property type="match status" value="1"/>
</dbReference>
<evidence type="ECO:0000256" key="1">
    <source>
        <dbReference type="ARBA" id="ARBA00022737"/>
    </source>
</evidence>
<organism evidence="3 4">
    <name type="scientific">Aquatica leii</name>
    <dbReference type="NCBI Taxonomy" id="1421715"/>
    <lineage>
        <taxon>Eukaryota</taxon>
        <taxon>Metazoa</taxon>
        <taxon>Ecdysozoa</taxon>
        <taxon>Arthropoda</taxon>
        <taxon>Hexapoda</taxon>
        <taxon>Insecta</taxon>
        <taxon>Pterygota</taxon>
        <taxon>Neoptera</taxon>
        <taxon>Endopterygota</taxon>
        <taxon>Coleoptera</taxon>
        <taxon>Polyphaga</taxon>
        <taxon>Elateriformia</taxon>
        <taxon>Elateroidea</taxon>
        <taxon>Lampyridae</taxon>
        <taxon>Luciolinae</taxon>
        <taxon>Aquatica</taxon>
    </lineage>
</organism>
<evidence type="ECO:0000256" key="2">
    <source>
        <dbReference type="PROSITE-ProRule" id="PRU00235"/>
    </source>
</evidence>
<proteinExistence type="predicted"/>
<reference evidence="4" key="1">
    <citation type="submission" date="2023-01" db="EMBL/GenBank/DDBJ databases">
        <title>Key to firefly adult light organ development and bioluminescence: homeobox transcription factors regulate luciferase expression and transportation to peroxisome.</title>
        <authorList>
            <person name="Fu X."/>
        </authorList>
    </citation>
    <scope>NUCLEOTIDE SEQUENCE [LARGE SCALE GENOMIC DNA]</scope>
</reference>
<dbReference type="InterPro" id="IPR000408">
    <property type="entry name" value="Reg_chr_condens"/>
</dbReference>
<dbReference type="InterPro" id="IPR051625">
    <property type="entry name" value="Signaling_Regulatory_Domain"/>
</dbReference>
<protein>
    <submittedName>
        <fullName evidence="3">Uncharacterized protein</fullName>
    </submittedName>
</protein>
<dbReference type="SUPFAM" id="SSF50985">
    <property type="entry name" value="RCC1/BLIP-II"/>
    <property type="match status" value="1"/>
</dbReference>
<dbReference type="AlphaFoldDB" id="A0AAN7Q2I4"/>
<keyword evidence="4" id="KW-1185">Reference proteome</keyword>
<accession>A0AAN7Q2I4</accession>
<sequence length="194" mass="21231">MDNSAPINIEIKWADHMNSSWASKDCDNLANRDTAQSMYDALIYNKEIRVTPPPVLTYNDVQLLPDYQIEPLSVVEIEKLTQKLDNTVSFMIHHDGSVSACGKGSYGRLGLGNSAHQAIPKQVLIDSVVKKLSSSKGSDGHTLALTEDGMVYSYRHSAAVTDDGGLDTWGEGDHGRLGHGDSNSCQYTGRWYGI</sequence>
<evidence type="ECO:0000313" key="3">
    <source>
        <dbReference type="EMBL" id="KAK4883729.1"/>
    </source>
</evidence>
<dbReference type="Proteomes" id="UP001353858">
    <property type="component" value="Unassembled WGS sequence"/>
</dbReference>
<evidence type="ECO:0000313" key="4">
    <source>
        <dbReference type="Proteomes" id="UP001353858"/>
    </source>
</evidence>
<dbReference type="EMBL" id="JARPUR010000002">
    <property type="protein sequence ID" value="KAK4883729.1"/>
    <property type="molecule type" value="Genomic_DNA"/>
</dbReference>
<feature type="repeat" description="RCC1" evidence="2">
    <location>
        <begin position="96"/>
        <end position="148"/>
    </location>
</feature>
<dbReference type="InterPro" id="IPR009091">
    <property type="entry name" value="RCC1/BLIP-II"/>
</dbReference>
<dbReference type="PANTHER" id="PTHR22872:SF6">
    <property type="entry name" value="E3 UBIQUITIN-PROTEIN LIGASE HERC1-RELATED"/>
    <property type="match status" value="1"/>
</dbReference>
<dbReference type="Pfam" id="PF00415">
    <property type="entry name" value="RCC1"/>
    <property type="match status" value="1"/>
</dbReference>
<name>A0AAN7Q2I4_9COLE</name>
<comment type="caution">
    <text evidence="3">The sequence shown here is derived from an EMBL/GenBank/DDBJ whole genome shotgun (WGS) entry which is preliminary data.</text>
</comment>
<dbReference type="Gene3D" id="2.130.10.30">
    <property type="entry name" value="Regulator of chromosome condensation 1/beta-lactamase-inhibitor protein II"/>
    <property type="match status" value="2"/>
</dbReference>